<dbReference type="Proteomes" id="UP000076587">
    <property type="component" value="Unassembled WGS sequence"/>
</dbReference>
<gene>
    <name evidence="2" type="ORF">N482_19780</name>
</gene>
<dbReference type="PATRIC" id="fig|1365253.3.peg.4792"/>
<sequence>MFQSEFILDKRYFQECFDESVKMSKHHKPKYGLIAFLVSLGFVAHYLLSQAYLGNFLFILAVLEGVAFYYKRPWWIARQMLSRASGSKVLLTIDDEGIKTENPYRAFSVKWQDIENVVKTEQGLIIEQQRHNQYISGTVLNKDVYDFIFSKTKK</sequence>
<feature type="transmembrane region" description="Helical" evidence="1">
    <location>
        <begin position="31"/>
        <end position="48"/>
    </location>
</feature>
<accession>A0A166YCB5</accession>
<proteinExistence type="predicted"/>
<dbReference type="RefSeq" id="WP_063379067.1">
    <property type="nucleotide sequence ID" value="NZ_AUXT01000213.1"/>
</dbReference>
<name>A0A166YCB5_9GAMM</name>
<feature type="transmembrane region" description="Helical" evidence="1">
    <location>
        <begin position="54"/>
        <end position="70"/>
    </location>
</feature>
<keyword evidence="1" id="KW-1133">Transmembrane helix</keyword>
<keyword evidence="1" id="KW-0812">Transmembrane</keyword>
<dbReference type="OrthoDB" id="6118195at2"/>
<organism evidence="2 3">
    <name type="scientific">Pseudoalteromonas luteoviolacea NCIMB 1942</name>
    <dbReference type="NCBI Taxonomy" id="1365253"/>
    <lineage>
        <taxon>Bacteria</taxon>
        <taxon>Pseudomonadati</taxon>
        <taxon>Pseudomonadota</taxon>
        <taxon>Gammaproteobacteria</taxon>
        <taxon>Alteromonadales</taxon>
        <taxon>Pseudoalteromonadaceae</taxon>
        <taxon>Pseudoalteromonas</taxon>
    </lineage>
</organism>
<protein>
    <recommendedName>
        <fullName evidence="4">YcxB-like protein domain-containing protein</fullName>
    </recommendedName>
</protein>
<evidence type="ECO:0000313" key="2">
    <source>
        <dbReference type="EMBL" id="KZN42118.1"/>
    </source>
</evidence>
<comment type="caution">
    <text evidence="2">The sequence shown here is derived from an EMBL/GenBank/DDBJ whole genome shotgun (WGS) entry which is preliminary data.</text>
</comment>
<evidence type="ECO:0000256" key="1">
    <source>
        <dbReference type="SAM" id="Phobius"/>
    </source>
</evidence>
<dbReference type="AlphaFoldDB" id="A0A166YCB5"/>
<dbReference type="EMBL" id="AUXT01000213">
    <property type="protein sequence ID" value="KZN42118.1"/>
    <property type="molecule type" value="Genomic_DNA"/>
</dbReference>
<evidence type="ECO:0000313" key="3">
    <source>
        <dbReference type="Proteomes" id="UP000076587"/>
    </source>
</evidence>
<evidence type="ECO:0008006" key="4">
    <source>
        <dbReference type="Google" id="ProtNLM"/>
    </source>
</evidence>
<keyword evidence="1" id="KW-0472">Membrane</keyword>
<reference evidence="2 3" key="1">
    <citation type="submission" date="2013-07" db="EMBL/GenBank/DDBJ databases">
        <title>Comparative Genomic and Metabolomic Analysis of Twelve Strains of Pseudoalteromonas luteoviolacea.</title>
        <authorList>
            <person name="Vynne N.G."/>
            <person name="Mansson M."/>
            <person name="Gram L."/>
        </authorList>
    </citation>
    <scope>NUCLEOTIDE SEQUENCE [LARGE SCALE GENOMIC DNA]</scope>
    <source>
        <strain evidence="2 3">NCIMB 1942</strain>
    </source>
</reference>